<evidence type="ECO:0000259" key="2">
    <source>
        <dbReference type="PROSITE" id="PS51154"/>
    </source>
</evidence>
<reference evidence="3" key="1">
    <citation type="submission" date="2022-12" db="EMBL/GenBank/DDBJ databases">
        <title>Phocaeicola acetigenes sp. nov., isolated feces from a healthy human.</title>
        <authorList>
            <person name="Do H."/>
            <person name="Ha Y.B."/>
            <person name="Kim J.-S."/>
            <person name="Suh M.K."/>
            <person name="Kim H.S."/>
            <person name="Lee J.-S."/>
        </authorList>
    </citation>
    <scope>NUCLEOTIDE SEQUENCE</scope>
    <source>
        <strain evidence="3">KGMB11183</strain>
    </source>
</reference>
<dbReference type="Proteomes" id="UP001141933">
    <property type="component" value="Unassembled WGS sequence"/>
</dbReference>
<proteinExistence type="predicted"/>
<feature type="domain" description="Macro" evidence="2">
    <location>
        <begin position="1"/>
        <end position="150"/>
    </location>
</feature>
<protein>
    <submittedName>
        <fullName evidence="3">Macro domain-containing protein</fullName>
    </submittedName>
</protein>
<comment type="caution">
    <text evidence="3">The sequence shown here is derived from an EMBL/GenBank/DDBJ whole genome shotgun (WGS) entry which is preliminary data.</text>
</comment>
<dbReference type="SUPFAM" id="SSF52949">
    <property type="entry name" value="Macro domain-like"/>
    <property type="match status" value="1"/>
</dbReference>
<name>A0ABT4PIL9_9BACT</name>
<keyword evidence="4" id="KW-1185">Reference proteome</keyword>
<dbReference type="InterPro" id="IPR043472">
    <property type="entry name" value="Macro_dom-like"/>
</dbReference>
<dbReference type="PANTHER" id="PTHR12521">
    <property type="entry name" value="PROTEIN C6ORF130"/>
    <property type="match status" value="1"/>
</dbReference>
<evidence type="ECO:0000313" key="4">
    <source>
        <dbReference type="Proteomes" id="UP001141933"/>
    </source>
</evidence>
<dbReference type="SMART" id="SM00506">
    <property type="entry name" value="A1pp"/>
    <property type="match status" value="1"/>
</dbReference>
<organism evidence="3 4">
    <name type="scientific">Phocaeicola acetigenes</name>
    <dbReference type="NCBI Taxonomy" id="3016083"/>
    <lineage>
        <taxon>Bacteria</taxon>
        <taxon>Pseudomonadati</taxon>
        <taxon>Bacteroidota</taxon>
        <taxon>Bacteroidia</taxon>
        <taxon>Bacteroidales</taxon>
        <taxon>Bacteroidaceae</taxon>
        <taxon>Phocaeicola</taxon>
    </lineage>
</organism>
<dbReference type="PANTHER" id="PTHR12521:SF0">
    <property type="entry name" value="ADP-RIBOSE GLYCOHYDROLASE OARD1"/>
    <property type="match status" value="1"/>
</dbReference>
<dbReference type="CDD" id="cd02901">
    <property type="entry name" value="Macro_Poa1p-like"/>
    <property type="match status" value="1"/>
</dbReference>
<dbReference type="EMBL" id="JAPZVM010000007">
    <property type="protein sequence ID" value="MCZ8372906.1"/>
    <property type="molecule type" value="Genomic_DNA"/>
</dbReference>
<dbReference type="InterPro" id="IPR050892">
    <property type="entry name" value="ADP-ribose_metab_enzymes"/>
</dbReference>
<dbReference type="PROSITE" id="PS51154">
    <property type="entry name" value="MACRO"/>
    <property type="match status" value="1"/>
</dbReference>
<comment type="catalytic activity">
    <reaction evidence="1">
        <text>an N-(ADP-alpha-D-ribosyl)-thymidine in DNA + H2O = a thymidine in DNA + ADP-D-ribose</text>
        <dbReference type="Rhea" id="RHEA:71655"/>
        <dbReference type="Rhea" id="RHEA-COMP:13556"/>
        <dbReference type="Rhea" id="RHEA-COMP:18051"/>
        <dbReference type="ChEBI" id="CHEBI:15377"/>
        <dbReference type="ChEBI" id="CHEBI:57967"/>
        <dbReference type="ChEBI" id="CHEBI:137386"/>
        <dbReference type="ChEBI" id="CHEBI:191199"/>
    </reaction>
    <physiologicalReaction direction="left-to-right" evidence="1">
        <dbReference type="Rhea" id="RHEA:71656"/>
    </physiologicalReaction>
</comment>
<dbReference type="InterPro" id="IPR002589">
    <property type="entry name" value="Macro_dom"/>
</dbReference>
<dbReference type="RefSeq" id="WP_269878183.1">
    <property type="nucleotide sequence ID" value="NZ_JAPZVM010000007.1"/>
</dbReference>
<sequence length="150" mass="16865">MVTYITKGNIFKLAGVHAYAHGCNCAGAMGRGIAVQFKERYPEMYREYLRRCKVGEFCPGDVYLYKNGKEAVFNLGTEKHWRLGAELSFVEQSLTGMVELAKAHHIDRIALPRIAAGLGKLDWEEVKTVINRVAGDEAEVELLVVEEYEP</sequence>
<accession>A0ABT4PIL9</accession>
<gene>
    <name evidence="3" type="ORF">O6P32_09330</name>
</gene>
<dbReference type="Pfam" id="PF01661">
    <property type="entry name" value="Macro"/>
    <property type="match status" value="1"/>
</dbReference>
<evidence type="ECO:0000313" key="3">
    <source>
        <dbReference type="EMBL" id="MCZ8372906.1"/>
    </source>
</evidence>
<dbReference type="Gene3D" id="3.40.220.10">
    <property type="entry name" value="Leucine Aminopeptidase, subunit E, domain 1"/>
    <property type="match status" value="1"/>
</dbReference>
<evidence type="ECO:0000256" key="1">
    <source>
        <dbReference type="ARBA" id="ARBA00035885"/>
    </source>
</evidence>